<feature type="compositionally biased region" description="Basic and acidic residues" evidence="10">
    <location>
        <begin position="65"/>
        <end position="74"/>
    </location>
</feature>
<gene>
    <name evidence="13" type="ORF">N7G274_009820</name>
</gene>
<reference evidence="13 14" key="1">
    <citation type="submission" date="2024-09" db="EMBL/GenBank/DDBJ databases">
        <title>Rethinking Asexuality: The Enigmatic Case of Functional Sexual Genes in Lepraria (Stereocaulaceae).</title>
        <authorList>
            <person name="Doellman M."/>
            <person name="Sun Y."/>
            <person name="Barcenas-Pena A."/>
            <person name="Lumbsch H.T."/>
            <person name="Grewe F."/>
        </authorList>
    </citation>
    <scope>NUCLEOTIDE SEQUENCE [LARGE SCALE GENOMIC DNA]</scope>
    <source>
        <strain evidence="13 14">Mercado 3170</strain>
    </source>
</reference>
<proteinExistence type="predicted"/>
<dbReference type="PROSITE" id="PS50031">
    <property type="entry name" value="EH"/>
    <property type="match status" value="1"/>
</dbReference>
<feature type="region of interest" description="Disordered" evidence="10">
    <location>
        <begin position="257"/>
        <end position="313"/>
    </location>
</feature>
<dbReference type="SMART" id="SM00027">
    <property type="entry name" value="EH"/>
    <property type="match status" value="1"/>
</dbReference>
<evidence type="ECO:0000256" key="5">
    <source>
        <dbReference type="ARBA" id="ARBA00022583"/>
    </source>
</evidence>
<comment type="function">
    <text evidence="9">Component of the PAN1 actin cytoskeleton-regulatory complex required for the internalization of endosomes during actin-coupled endocytosis. The complex links the site of endocytosis to the cell membrane-associated actin cytoskeleton. Mediates uptake of external molecules and vacuolar degradation of plasma membrane proteins. Plays a role in the proper organization of the cell membrane-associated actin cytoskeleton and promotes its destabilization.</text>
</comment>
<feature type="compositionally biased region" description="Low complexity" evidence="10">
    <location>
        <begin position="9"/>
        <end position="20"/>
    </location>
</feature>
<dbReference type="Pfam" id="PF12763">
    <property type="entry name" value="EH"/>
    <property type="match status" value="1"/>
</dbReference>
<feature type="compositionally biased region" description="Low complexity" evidence="10">
    <location>
        <begin position="283"/>
        <end position="295"/>
    </location>
</feature>
<organism evidence="13 14">
    <name type="scientific">Stereocaulon virgatum</name>
    <dbReference type="NCBI Taxonomy" id="373712"/>
    <lineage>
        <taxon>Eukaryota</taxon>
        <taxon>Fungi</taxon>
        <taxon>Dikarya</taxon>
        <taxon>Ascomycota</taxon>
        <taxon>Pezizomycotina</taxon>
        <taxon>Lecanoromycetes</taxon>
        <taxon>OSLEUM clade</taxon>
        <taxon>Lecanoromycetidae</taxon>
        <taxon>Lecanorales</taxon>
        <taxon>Lecanorineae</taxon>
        <taxon>Stereocaulaceae</taxon>
        <taxon>Stereocaulon</taxon>
    </lineage>
</organism>
<dbReference type="CDD" id="cd00052">
    <property type="entry name" value="EH"/>
    <property type="match status" value="1"/>
</dbReference>
<comment type="subunit">
    <text evidence="4">Component of the PAN1 actin cytoskeleton-regulatory complex.</text>
</comment>
<dbReference type="InterPro" id="IPR002048">
    <property type="entry name" value="EF_hand_dom"/>
</dbReference>
<comment type="subcellular location">
    <subcellularLocation>
        <location evidence="3">Cell membrane</location>
        <topology evidence="3">Peripheral membrane protein</topology>
        <orientation evidence="3">Cytoplasmic side</orientation>
    </subcellularLocation>
    <subcellularLocation>
        <location evidence="2">Cytoplasm</location>
        <location evidence="2">Cytoskeleton</location>
        <location evidence="2">Actin patch</location>
    </subcellularLocation>
    <subcellularLocation>
        <location evidence="1">Endosome membrane</location>
        <topology evidence="1">Peripheral membrane protein</topology>
        <orientation evidence="1">Cytoplasmic side</orientation>
    </subcellularLocation>
</comment>
<feature type="compositionally biased region" description="Polar residues" evidence="10">
    <location>
        <begin position="363"/>
        <end position="372"/>
    </location>
</feature>
<evidence type="ECO:0000259" key="11">
    <source>
        <dbReference type="PROSITE" id="PS50031"/>
    </source>
</evidence>
<feature type="region of interest" description="Disordered" evidence="10">
    <location>
        <begin position="336"/>
        <end position="391"/>
    </location>
</feature>
<feature type="compositionally biased region" description="Low complexity" evidence="10">
    <location>
        <begin position="373"/>
        <end position="389"/>
    </location>
</feature>
<evidence type="ECO:0000256" key="2">
    <source>
        <dbReference type="ARBA" id="ARBA00004134"/>
    </source>
</evidence>
<sequence>MTSNTSRDNSPSNHSLPSNNRTQQSAALQEAPFAFSQPSLTLKPRPNTYSGTNGALAAASTVGTGRREEERLAEGFDPSGQTSRMSMMKSFPSSGVSQTVEATHRSSQSREQSPSYKAARLATSRNTPSRDQRPNRRRPSPLHGIDRPDGMDASQPTDETPTAATASLVKLFESKQNTKTVGPVTQSVRYVTKSAPGIASPTPIRPSKRSGSSATLPLRTSSAKSGPKETTLSDVSTASHVRAIAAVANFVPPAELARSSAAISRQVPEPPAPRRRSKRSPLDGSSEGDGTTSESYEGRPISGIPQPSTTDVTEGCLNEAASSLQTRSQGREIATRLRKRQSSPLLVPSQQRSTALRRPPLSSAKSFDKGSQSPNPLRPSRTTTRSSDSYIPQLTVDSLANAMVASSLASSRAPSPSKPPPLPPPRRHGKSYSLFHHHHSQEQLSRTPSPAKGMRHTMRESLRSDEEVDYRRKKGHIMRKHPHKHHEGDRKRYRNQVTDRERKRYEGVWAANKGLWMELDSADCVLNIVVRDIWSRSRLPDDVLEEIWDLVDARGNGRLGREEFVVGLWLVDSRLKGNKLPPKVSEGMWASVRRLTGVKVPHHRR</sequence>
<feature type="region of interest" description="Disordered" evidence="10">
    <location>
        <begin position="1"/>
        <end position="166"/>
    </location>
</feature>
<dbReference type="Gene3D" id="1.10.238.10">
    <property type="entry name" value="EF-hand"/>
    <property type="match status" value="1"/>
</dbReference>
<evidence type="ECO:0000256" key="4">
    <source>
        <dbReference type="ARBA" id="ARBA00011159"/>
    </source>
</evidence>
<keyword evidence="8" id="KW-0963">Cytoplasm</keyword>
<dbReference type="SUPFAM" id="SSF47473">
    <property type="entry name" value="EF-hand"/>
    <property type="match status" value="1"/>
</dbReference>
<feature type="domain" description="EH" evidence="11">
    <location>
        <begin position="501"/>
        <end position="595"/>
    </location>
</feature>
<keyword evidence="14" id="KW-1185">Reference proteome</keyword>
<dbReference type="InterPro" id="IPR000261">
    <property type="entry name" value="EH_dom"/>
</dbReference>
<evidence type="ECO:0000256" key="7">
    <source>
        <dbReference type="ARBA" id="ARBA00023203"/>
    </source>
</evidence>
<feature type="region of interest" description="Disordered" evidence="10">
    <location>
        <begin position="407"/>
        <end position="469"/>
    </location>
</feature>
<dbReference type="PROSITE" id="PS50222">
    <property type="entry name" value="EF_HAND_2"/>
    <property type="match status" value="1"/>
</dbReference>
<protein>
    <recommendedName>
        <fullName evidence="15">EH domain-containing protein</fullName>
    </recommendedName>
</protein>
<accession>A0ABR3ZWJ5</accession>
<feature type="compositionally biased region" description="Polar residues" evidence="10">
    <location>
        <begin position="154"/>
        <end position="165"/>
    </location>
</feature>
<evidence type="ECO:0000256" key="8">
    <source>
        <dbReference type="ARBA" id="ARBA00023212"/>
    </source>
</evidence>
<feature type="compositionally biased region" description="Basic residues" evidence="10">
    <location>
        <begin position="425"/>
        <end position="439"/>
    </location>
</feature>
<dbReference type="InterPro" id="IPR011992">
    <property type="entry name" value="EF-hand-dom_pair"/>
</dbReference>
<keyword evidence="5" id="KW-0254">Endocytosis</keyword>
<evidence type="ECO:0000256" key="10">
    <source>
        <dbReference type="SAM" id="MobiDB-lite"/>
    </source>
</evidence>
<name>A0ABR3ZWJ5_9LECA</name>
<feature type="compositionally biased region" description="Polar residues" evidence="10">
    <location>
        <begin position="342"/>
        <end position="354"/>
    </location>
</feature>
<dbReference type="EMBL" id="JBEFKJ010000040">
    <property type="protein sequence ID" value="KAL2037539.1"/>
    <property type="molecule type" value="Genomic_DNA"/>
</dbReference>
<comment type="caution">
    <text evidence="13">The sequence shown here is derived from an EMBL/GenBank/DDBJ whole genome shotgun (WGS) entry which is preliminary data.</text>
</comment>
<evidence type="ECO:0008006" key="15">
    <source>
        <dbReference type="Google" id="ProtNLM"/>
    </source>
</evidence>
<feature type="domain" description="EF-hand" evidence="12">
    <location>
        <begin position="539"/>
        <end position="574"/>
    </location>
</feature>
<evidence type="ECO:0000313" key="14">
    <source>
        <dbReference type="Proteomes" id="UP001590950"/>
    </source>
</evidence>
<evidence type="ECO:0000256" key="9">
    <source>
        <dbReference type="ARBA" id="ARBA00025194"/>
    </source>
</evidence>
<evidence type="ECO:0000256" key="3">
    <source>
        <dbReference type="ARBA" id="ARBA00004413"/>
    </source>
</evidence>
<keyword evidence="7" id="KW-0009">Actin-binding</keyword>
<evidence type="ECO:0000313" key="13">
    <source>
        <dbReference type="EMBL" id="KAL2037539.1"/>
    </source>
</evidence>
<feature type="compositionally biased region" description="Polar residues" evidence="10">
    <location>
        <begin position="79"/>
        <end position="115"/>
    </location>
</feature>
<keyword evidence="8" id="KW-0206">Cytoskeleton</keyword>
<evidence type="ECO:0000256" key="6">
    <source>
        <dbReference type="ARBA" id="ARBA00022753"/>
    </source>
</evidence>
<feature type="region of interest" description="Disordered" evidence="10">
    <location>
        <begin position="191"/>
        <end position="235"/>
    </location>
</feature>
<feature type="compositionally biased region" description="Polar residues" evidence="10">
    <location>
        <begin position="209"/>
        <end position="235"/>
    </location>
</feature>
<evidence type="ECO:0000256" key="1">
    <source>
        <dbReference type="ARBA" id="ARBA00004125"/>
    </source>
</evidence>
<evidence type="ECO:0000259" key="12">
    <source>
        <dbReference type="PROSITE" id="PS50222"/>
    </source>
</evidence>
<dbReference type="Proteomes" id="UP001590950">
    <property type="component" value="Unassembled WGS sequence"/>
</dbReference>
<keyword evidence="6" id="KW-0967">Endosome</keyword>